<dbReference type="GO" id="GO:0016491">
    <property type="term" value="F:oxidoreductase activity"/>
    <property type="evidence" value="ECO:0007669"/>
    <property type="project" value="UniProtKB-KW"/>
</dbReference>
<keyword evidence="6 7" id="KW-0676">Redox-active center</keyword>
<dbReference type="NCBIfam" id="NF008657">
    <property type="entry name" value="PRK11657.1"/>
    <property type="match status" value="1"/>
</dbReference>
<evidence type="ECO:0000259" key="9">
    <source>
        <dbReference type="Pfam" id="PF13098"/>
    </source>
</evidence>
<evidence type="ECO:0000256" key="5">
    <source>
        <dbReference type="ARBA" id="ARBA00023157"/>
    </source>
</evidence>
<keyword evidence="10" id="KW-0560">Oxidoreductase</keyword>
<dbReference type="InterPro" id="IPR009094">
    <property type="entry name" value="DiS-bond_isomerase_DsbC/G_N_sf"/>
</dbReference>
<protein>
    <recommendedName>
        <fullName evidence="7">Thiol:disulfide interchange protein</fullName>
    </recommendedName>
</protein>
<comment type="similarity">
    <text evidence="2 7">Belongs to the thioredoxin family. DsbC subfamily.</text>
</comment>
<reference evidence="11" key="1">
    <citation type="journal article" date="2019" name="Int. J. Syst. Evol. Microbiol.">
        <title>The Global Catalogue of Microorganisms (GCM) 10K type strain sequencing project: providing services to taxonomists for standard genome sequencing and annotation.</title>
        <authorList>
            <consortium name="The Broad Institute Genomics Platform"/>
            <consortium name="The Broad Institute Genome Sequencing Center for Infectious Disease"/>
            <person name="Wu L."/>
            <person name="Ma J."/>
        </authorList>
    </citation>
    <scope>NUCLEOTIDE SEQUENCE [LARGE SCALE GENOMIC DNA]</scope>
    <source>
        <strain evidence="11">CCUG 57401</strain>
    </source>
</reference>
<dbReference type="InterPro" id="IPR033954">
    <property type="entry name" value="DiS-bond_Isoase_DsbC/G"/>
</dbReference>
<feature type="domain" description="Disulphide bond isomerase DsbC/G N-terminal" evidence="8">
    <location>
        <begin position="64"/>
        <end position="91"/>
    </location>
</feature>
<evidence type="ECO:0000259" key="8">
    <source>
        <dbReference type="Pfam" id="PF10411"/>
    </source>
</evidence>
<keyword evidence="3 7" id="KW-0732">Signal</keyword>
<comment type="subcellular location">
    <subcellularLocation>
        <location evidence="1 7">Periplasm</location>
    </subcellularLocation>
</comment>
<dbReference type="Gene3D" id="3.40.30.10">
    <property type="entry name" value="Glutaredoxin"/>
    <property type="match status" value="1"/>
</dbReference>
<dbReference type="PANTHER" id="PTHR35272:SF4">
    <property type="entry name" value="THIOL:DISULFIDE INTERCHANGE PROTEIN DSBG"/>
    <property type="match status" value="1"/>
</dbReference>
<evidence type="ECO:0000256" key="7">
    <source>
        <dbReference type="RuleBase" id="RU364038"/>
    </source>
</evidence>
<dbReference type="Pfam" id="PF10411">
    <property type="entry name" value="DsbC_N"/>
    <property type="match status" value="1"/>
</dbReference>
<evidence type="ECO:0000256" key="1">
    <source>
        <dbReference type="ARBA" id="ARBA00004418"/>
    </source>
</evidence>
<evidence type="ECO:0000256" key="3">
    <source>
        <dbReference type="ARBA" id="ARBA00022729"/>
    </source>
</evidence>
<dbReference type="Pfam" id="PF13098">
    <property type="entry name" value="Thioredoxin_2"/>
    <property type="match status" value="1"/>
</dbReference>
<dbReference type="InterPro" id="IPR036249">
    <property type="entry name" value="Thioredoxin-like_sf"/>
</dbReference>
<keyword evidence="5" id="KW-1015">Disulfide bond</keyword>
<evidence type="ECO:0000313" key="11">
    <source>
        <dbReference type="Proteomes" id="UP001596037"/>
    </source>
</evidence>
<dbReference type="InterPro" id="IPR018950">
    <property type="entry name" value="DiS-bond_isomerase_DsbC/G_N"/>
</dbReference>
<dbReference type="SUPFAM" id="SSF52833">
    <property type="entry name" value="Thioredoxin-like"/>
    <property type="match status" value="1"/>
</dbReference>
<evidence type="ECO:0000313" key="10">
    <source>
        <dbReference type="EMBL" id="MFC5495910.1"/>
    </source>
</evidence>
<name>A0ABW0N7I3_9BURK</name>
<proteinExistence type="inferred from homology"/>
<feature type="domain" description="Thioredoxin-like fold" evidence="9">
    <location>
        <begin position="124"/>
        <end position="261"/>
    </location>
</feature>
<evidence type="ECO:0000256" key="4">
    <source>
        <dbReference type="ARBA" id="ARBA00022764"/>
    </source>
</evidence>
<sequence length="273" mass="28430">MTFRTILISRTITGALLLAAGAGPALAQERPAPLRALESQGVTIVGTFPAPGGLTAWAAYAGTQPVALYATPDGKHVIAGSMLDADGRNITHEALDKAVRAPMAAGMWKQLEASNWIADGQAKAPRTVYVFTDPNCPYCNKFWSDARPWVDSGKVVLRHVMVGILTPTSSAKAAALLADKDPSAALAAHERGHAAENAKILAAGRPRPLGDSGVKPLASIPAAVQAKLDANEKLMAQWGLHATPAVIWRDAAGLVQMRSGAPEGALAAIFGPR</sequence>
<dbReference type="CDD" id="cd03020">
    <property type="entry name" value="DsbA_DsbC_DsbG"/>
    <property type="match status" value="1"/>
</dbReference>
<keyword evidence="11" id="KW-1185">Reference proteome</keyword>
<dbReference type="Gene3D" id="3.10.450.70">
    <property type="entry name" value="Disulphide bond isomerase, DsbC/G, N-terminal"/>
    <property type="match status" value="1"/>
</dbReference>
<gene>
    <name evidence="10" type="primary">dsbG</name>
    <name evidence="10" type="ORF">ACFPOE_00045</name>
</gene>
<keyword evidence="4 7" id="KW-0574">Periplasm</keyword>
<dbReference type="SUPFAM" id="SSF54423">
    <property type="entry name" value="DsbC/DsbG N-terminal domain-like"/>
    <property type="match status" value="1"/>
</dbReference>
<organism evidence="10 11">
    <name type="scientific">Caenimonas terrae</name>
    <dbReference type="NCBI Taxonomy" id="696074"/>
    <lineage>
        <taxon>Bacteria</taxon>
        <taxon>Pseudomonadati</taxon>
        <taxon>Pseudomonadota</taxon>
        <taxon>Betaproteobacteria</taxon>
        <taxon>Burkholderiales</taxon>
        <taxon>Comamonadaceae</taxon>
        <taxon>Caenimonas</taxon>
    </lineage>
</organism>
<dbReference type="RefSeq" id="WP_376847947.1">
    <property type="nucleotide sequence ID" value="NZ_JBHSMF010000002.1"/>
</dbReference>
<dbReference type="InterPro" id="IPR012336">
    <property type="entry name" value="Thioredoxin-like_fold"/>
</dbReference>
<dbReference type="Proteomes" id="UP001596037">
    <property type="component" value="Unassembled WGS sequence"/>
</dbReference>
<evidence type="ECO:0000256" key="6">
    <source>
        <dbReference type="ARBA" id="ARBA00023284"/>
    </source>
</evidence>
<comment type="function">
    <text evidence="7">Required for disulfide bond formation in some periplasmic proteins. Acts by transferring its disulfide bond to other proteins and is reduced in the process.</text>
</comment>
<feature type="signal peptide" evidence="7">
    <location>
        <begin position="1"/>
        <end position="27"/>
    </location>
</feature>
<comment type="caution">
    <text evidence="10">The sequence shown here is derived from an EMBL/GenBank/DDBJ whole genome shotgun (WGS) entry which is preliminary data.</text>
</comment>
<dbReference type="EMBL" id="JBHSMF010000002">
    <property type="protein sequence ID" value="MFC5495910.1"/>
    <property type="molecule type" value="Genomic_DNA"/>
</dbReference>
<feature type="chain" id="PRO_5044963196" description="Thiol:disulfide interchange protein" evidence="7">
    <location>
        <begin position="28"/>
        <end position="273"/>
    </location>
</feature>
<dbReference type="InterPro" id="IPR051470">
    <property type="entry name" value="Thiol:disulfide_interchange"/>
</dbReference>
<dbReference type="PANTHER" id="PTHR35272">
    <property type="entry name" value="THIOL:DISULFIDE INTERCHANGE PROTEIN DSBC-RELATED"/>
    <property type="match status" value="1"/>
</dbReference>
<accession>A0ABW0N7I3</accession>
<evidence type="ECO:0000256" key="2">
    <source>
        <dbReference type="ARBA" id="ARBA00009813"/>
    </source>
</evidence>